<dbReference type="GO" id="GO:0000172">
    <property type="term" value="C:ribonuclease MRP complex"/>
    <property type="evidence" value="ECO:0007669"/>
    <property type="project" value="InterPro"/>
</dbReference>
<dbReference type="EMBL" id="LYXU01000004">
    <property type="protein sequence ID" value="OBS19635.1"/>
    <property type="molecule type" value="Genomic_DNA"/>
</dbReference>
<reference evidence="4 5" key="1">
    <citation type="submission" date="2016-06" db="EMBL/GenBank/DDBJ databases">
        <title>Living apart together: crosstalk between the core and supernumerary genomes in a fungal plant pathogen.</title>
        <authorList>
            <person name="Vanheule A."/>
            <person name="Audenaert K."/>
            <person name="Warris S."/>
            <person name="Van De Geest H."/>
            <person name="Schijlen E."/>
            <person name="Hofte M."/>
            <person name="De Saeger S."/>
            <person name="Haesaert G."/>
            <person name="Waalwijk C."/>
            <person name="Van Der Lee T."/>
        </authorList>
    </citation>
    <scope>NUCLEOTIDE SEQUENCE [LARGE SCALE GENOMIC DNA]</scope>
    <source>
        <strain evidence="4 5">2516</strain>
    </source>
</reference>
<dbReference type="GO" id="GO:0006364">
    <property type="term" value="P:rRNA processing"/>
    <property type="evidence" value="ECO:0007669"/>
    <property type="project" value="TreeGrafter"/>
</dbReference>
<dbReference type="GO" id="GO:0005655">
    <property type="term" value="C:nucleolar ribonuclease P complex"/>
    <property type="evidence" value="ECO:0007669"/>
    <property type="project" value="InterPro"/>
</dbReference>
<organism evidence="4 5">
    <name type="scientific">Fusarium poae</name>
    <dbReference type="NCBI Taxonomy" id="36050"/>
    <lineage>
        <taxon>Eukaryota</taxon>
        <taxon>Fungi</taxon>
        <taxon>Dikarya</taxon>
        <taxon>Ascomycota</taxon>
        <taxon>Pezizomycotina</taxon>
        <taxon>Sordariomycetes</taxon>
        <taxon>Hypocreomycetidae</taxon>
        <taxon>Hypocreales</taxon>
        <taxon>Nectriaceae</taxon>
        <taxon>Fusarium</taxon>
    </lineage>
</organism>
<dbReference type="GO" id="GO:0000171">
    <property type="term" value="F:ribonuclease MRP activity"/>
    <property type="evidence" value="ECO:0007669"/>
    <property type="project" value="TreeGrafter"/>
</dbReference>
<dbReference type="Pfam" id="PF12328">
    <property type="entry name" value="Rpp20"/>
    <property type="match status" value="1"/>
</dbReference>
<keyword evidence="2" id="KW-0819">tRNA processing</keyword>
<comment type="caution">
    <text evidence="4">The sequence shown here is derived from an EMBL/GenBank/DDBJ whole genome shotgun (WGS) entry which is preliminary data.</text>
</comment>
<protein>
    <submittedName>
        <fullName evidence="4">Uncharacterized protein</fullName>
    </submittedName>
</protein>
<proteinExistence type="predicted"/>
<dbReference type="GO" id="GO:0003723">
    <property type="term" value="F:RNA binding"/>
    <property type="evidence" value="ECO:0007669"/>
    <property type="project" value="TreeGrafter"/>
</dbReference>
<comment type="subcellular location">
    <subcellularLocation>
        <location evidence="1">Nucleus</location>
    </subcellularLocation>
</comment>
<dbReference type="PANTHER" id="PTHR28256">
    <property type="entry name" value="RIBONUCLEASES P/MRP PROTEIN SUBUNIT POP7"/>
    <property type="match status" value="1"/>
</dbReference>
<dbReference type="GO" id="GO:0000294">
    <property type="term" value="P:nuclear-transcribed mRNA catabolic process, RNase MRP-dependent"/>
    <property type="evidence" value="ECO:0007669"/>
    <property type="project" value="TreeGrafter"/>
</dbReference>
<sequence length="221" mass="24163">MAPTEVANAPKKFNGILTKLPVISEGARVEKRPLTRRQAPASPKSQIIYVSSKAPFMAVVKRARKQLDASLKKTDAAPKYATLHARVESLKRTSGSVDSGIVTVLGAGKAIEKTLSLASWFEQEGDCEVEIKTGTIGTIDDVVVEGDEEDESRLRKLNCLEDLGARQHGRVASDLPVSRAKNKFHGVRVGRRGYASMIHRTMVKSDSIEIRKLSPVGRWTS</sequence>
<dbReference type="OMA" id="SSRTPFM"/>
<dbReference type="PANTHER" id="PTHR28256:SF1">
    <property type="entry name" value="RIBONUCLEASES P_MRP PROTEIN SUBUNIT POP7"/>
    <property type="match status" value="1"/>
</dbReference>
<dbReference type="InterPro" id="IPR020241">
    <property type="entry name" value="RNase_P/MRP_Pop7_fungi"/>
</dbReference>
<evidence type="ECO:0000256" key="1">
    <source>
        <dbReference type="ARBA" id="ARBA00004123"/>
    </source>
</evidence>
<name>A0A1B8AGN4_FUSPO</name>
<dbReference type="InterPro" id="IPR036882">
    <property type="entry name" value="Alba-like_dom_sf"/>
</dbReference>
<dbReference type="InterPro" id="IPR014612">
    <property type="entry name" value="Pop7/Rpp20"/>
</dbReference>
<dbReference type="STRING" id="36050.A0A1B8AGN4"/>
<dbReference type="GO" id="GO:0034965">
    <property type="term" value="P:intronic box C/D snoRNA processing"/>
    <property type="evidence" value="ECO:0007669"/>
    <property type="project" value="TreeGrafter"/>
</dbReference>
<dbReference type="AlphaFoldDB" id="A0A1B8AGN4"/>
<keyword evidence="3" id="KW-0539">Nucleus</keyword>
<gene>
    <name evidence="4" type="ORF">FPOA_11360</name>
</gene>
<evidence type="ECO:0000313" key="4">
    <source>
        <dbReference type="EMBL" id="OBS19635.1"/>
    </source>
</evidence>
<dbReference type="Gene3D" id="3.30.110.20">
    <property type="entry name" value="Alba-like domain"/>
    <property type="match status" value="1"/>
</dbReference>
<dbReference type="Proteomes" id="UP000091967">
    <property type="component" value="Unassembled WGS sequence"/>
</dbReference>
<keyword evidence="5" id="KW-1185">Reference proteome</keyword>
<evidence type="ECO:0000256" key="2">
    <source>
        <dbReference type="ARBA" id="ARBA00022694"/>
    </source>
</evidence>
<dbReference type="GO" id="GO:0001682">
    <property type="term" value="P:tRNA 5'-leader removal"/>
    <property type="evidence" value="ECO:0007669"/>
    <property type="project" value="InterPro"/>
</dbReference>
<dbReference type="GO" id="GO:0004526">
    <property type="term" value="F:ribonuclease P activity"/>
    <property type="evidence" value="ECO:0007669"/>
    <property type="project" value="TreeGrafter"/>
</dbReference>
<evidence type="ECO:0000313" key="5">
    <source>
        <dbReference type="Proteomes" id="UP000091967"/>
    </source>
</evidence>
<accession>A0A1B8AGN4</accession>
<evidence type="ECO:0000256" key="3">
    <source>
        <dbReference type="ARBA" id="ARBA00023242"/>
    </source>
</evidence>